<keyword evidence="2" id="KW-1185">Reference proteome</keyword>
<sequence length="230" mass="25215">MADFIFLHNHSNMGIKLKGVNNVHYIESGRCEDNPQIGVREAALRRADGHHGSIGCREVHTAQHPYWIQINVEPSRGPSPRRRHPRIEVSHFPPDVVELWGSSHGELSRSSHSPDDAVETPQVFIGKCPSENRTKPCVKVGAAVQPDLPSGEDSGFISEGSSSQRLRDRVFRKEAVETVLDPEECFGPEASNNEDPDNLNLEELTAAAGRRAAAIIHVATKSGHLNGIFG</sequence>
<accession>A0A8S4RIM0</accession>
<protein>
    <submittedName>
        <fullName evidence="1">Jg20890 protein</fullName>
    </submittedName>
</protein>
<dbReference type="Proteomes" id="UP000838756">
    <property type="component" value="Unassembled WGS sequence"/>
</dbReference>
<evidence type="ECO:0000313" key="1">
    <source>
        <dbReference type="EMBL" id="CAH2236671.1"/>
    </source>
</evidence>
<evidence type="ECO:0000313" key="2">
    <source>
        <dbReference type="Proteomes" id="UP000838756"/>
    </source>
</evidence>
<gene>
    <name evidence="1" type="primary">jg20890</name>
    <name evidence="1" type="ORF">PAEG_LOCUS14024</name>
</gene>
<reference evidence="1" key="1">
    <citation type="submission" date="2022-03" db="EMBL/GenBank/DDBJ databases">
        <authorList>
            <person name="Lindestad O."/>
        </authorList>
    </citation>
    <scope>NUCLEOTIDE SEQUENCE</scope>
</reference>
<proteinExistence type="predicted"/>
<dbReference type="EMBL" id="CAKXAJ010025217">
    <property type="protein sequence ID" value="CAH2236671.1"/>
    <property type="molecule type" value="Genomic_DNA"/>
</dbReference>
<comment type="caution">
    <text evidence="1">The sequence shown here is derived from an EMBL/GenBank/DDBJ whole genome shotgun (WGS) entry which is preliminary data.</text>
</comment>
<organism evidence="1 2">
    <name type="scientific">Pararge aegeria aegeria</name>
    <dbReference type="NCBI Taxonomy" id="348720"/>
    <lineage>
        <taxon>Eukaryota</taxon>
        <taxon>Metazoa</taxon>
        <taxon>Ecdysozoa</taxon>
        <taxon>Arthropoda</taxon>
        <taxon>Hexapoda</taxon>
        <taxon>Insecta</taxon>
        <taxon>Pterygota</taxon>
        <taxon>Neoptera</taxon>
        <taxon>Endopterygota</taxon>
        <taxon>Lepidoptera</taxon>
        <taxon>Glossata</taxon>
        <taxon>Ditrysia</taxon>
        <taxon>Papilionoidea</taxon>
        <taxon>Nymphalidae</taxon>
        <taxon>Satyrinae</taxon>
        <taxon>Satyrini</taxon>
        <taxon>Parargina</taxon>
        <taxon>Pararge</taxon>
    </lineage>
</organism>
<dbReference type="AlphaFoldDB" id="A0A8S4RIM0"/>
<name>A0A8S4RIM0_9NEOP</name>